<dbReference type="AlphaFoldDB" id="A0A917GXJ6"/>
<gene>
    <name evidence="10" type="primary">gerKC</name>
    <name evidence="10" type="ORF">GCM10010918_12310</name>
</gene>
<sequence>MRTTRMLKIALLICGCLLMTGCWDRREVNETVFLTALSIDKGSRQKYEVTFQWANPETFSQFPSDLTKTPITVYTIEGNSIEEVAGKLTEISSRSPSYSHLEAVVIGDEVAREGIHEILDKVGRTFQIRRTKFLLVAEKKGKDLLQAKTLFSIPAFDLREVLSSSNRASTYTQVSYNEFMQFYKAEEMTSFLPILHAVSSKEDRPSKKGVQNTLLKVEGMAFFQGDRVVYQLDGQQTRLWLCVRGKLLQGTPLLWKEGSRTVATFKTVSQSSKFKLNSSVSAEIDIHVTVSTDEIYSDVNESGKKELEKMKAGLEETLEREISQLIVKTQQSKIDIFLFERDIRTRYPQKWKQLKEDWEDTYSSIPMKVNVQVKIVNSGMLTRNALD</sequence>
<dbReference type="InterPro" id="IPR008844">
    <property type="entry name" value="Spore_GerAC-like"/>
</dbReference>
<proteinExistence type="inferred from homology"/>
<dbReference type="InterPro" id="IPR046953">
    <property type="entry name" value="Spore_GerAC-like_C"/>
</dbReference>
<dbReference type="EMBL" id="BMHY01000002">
    <property type="protein sequence ID" value="GGG60543.1"/>
    <property type="molecule type" value="Genomic_DNA"/>
</dbReference>
<evidence type="ECO:0000259" key="9">
    <source>
        <dbReference type="Pfam" id="PF25198"/>
    </source>
</evidence>
<protein>
    <submittedName>
        <fullName evidence="10">Spore germination protein KC</fullName>
    </submittedName>
</protein>
<name>A0A917GXJ6_9BACL</name>
<keyword evidence="3" id="KW-0309">Germination</keyword>
<organism evidence="10 11">
    <name type="scientific">Paenibacillus radicis</name>
    <name type="common">ex Gao et al. 2016</name>
    <dbReference type="NCBI Taxonomy" id="1737354"/>
    <lineage>
        <taxon>Bacteria</taxon>
        <taxon>Bacillati</taxon>
        <taxon>Bacillota</taxon>
        <taxon>Bacilli</taxon>
        <taxon>Bacillales</taxon>
        <taxon>Paenibacillaceae</taxon>
        <taxon>Paenibacillus</taxon>
    </lineage>
</organism>
<accession>A0A917GXJ6</accession>
<evidence type="ECO:0000259" key="8">
    <source>
        <dbReference type="Pfam" id="PF05504"/>
    </source>
</evidence>
<comment type="similarity">
    <text evidence="2">Belongs to the GerABKC lipoprotein family.</text>
</comment>
<dbReference type="NCBIfam" id="TIGR02887">
    <property type="entry name" value="spore_ger_x_C"/>
    <property type="match status" value="1"/>
</dbReference>
<dbReference type="Pfam" id="PF05504">
    <property type="entry name" value="Spore_GerAC"/>
    <property type="match status" value="1"/>
</dbReference>
<dbReference type="Proteomes" id="UP000600247">
    <property type="component" value="Unassembled WGS sequence"/>
</dbReference>
<dbReference type="PROSITE" id="PS51257">
    <property type="entry name" value="PROKAR_LIPOPROTEIN"/>
    <property type="match status" value="1"/>
</dbReference>
<keyword evidence="5" id="KW-0472">Membrane</keyword>
<dbReference type="RefSeq" id="WP_188888077.1">
    <property type="nucleotide sequence ID" value="NZ_BMHY01000002.1"/>
</dbReference>
<keyword evidence="11" id="KW-1185">Reference proteome</keyword>
<evidence type="ECO:0000256" key="3">
    <source>
        <dbReference type="ARBA" id="ARBA00022544"/>
    </source>
</evidence>
<feature type="domain" description="Spore germination GerAC-like C-terminal" evidence="8">
    <location>
        <begin position="218"/>
        <end position="379"/>
    </location>
</feature>
<dbReference type="PANTHER" id="PTHR35789">
    <property type="entry name" value="SPORE GERMINATION PROTEIN B3"/>
    <property type="match status" value="1"/>
</dbReference>
<evidence type="ECO:0000313" key="11">
    <source>
        <dbReference type="Proteomes" id="UP000600247"/>
    </source>
</evidence>
<evidence type="ECO:0000256" key="2">
    <source>
        <dbReference type="ARBA" id="ARBA00007886"/>
    </source>
</evidence>
<reference evidence="10 11" key="1">
    <citation type="journal article" date="2014" name="Int. J. Syst. Evol. Microbiol.">
        <title>Complete genome sequence of Corynebacterium casei LMG S-19264T (=DSM 44701T), isolated from a smear-ripened cheese.</title>
        <authorList>
            <consortium name="US DOE Joint Genome Institute (JGI-PGF)"/>
            <person name="Walter F."/>
            <person name="Albersmeier A."/>
            <person name="Kalinowski J."/>
            <person name="Ruckert C."/>
        </authorList>
    </citation>
    <scope>NUCLEOTIDE SEQUENCE [LARGE SCALE GENOMIC DNA]</scope>
    <source>
        <strain evidence="10 11">CGMCC 1.15286</strain>
    </source>
</reference>
<dbReference type="InterPro" id="IPR057336">
    <property type="entry name" value="GerAC_N"/>
</dbReference>
<dbReference type="GO" id="GO:0016020">
    <property type="term" value="C:membrane"/>
    <property type="evidence" value="ECO:0007669"/>
    <property type="project" value="UniProtKB-SubCell"/>
</dbReference>
<dbReference type="Gene3D" id="3.30.300.210">
    <property type="entry name" value="Nutrient germinant receptor protein C, domain 3"/>
    <property type="match status" value="1"/>
</dbReference>
<dbReference type="PANTHER" id="PTHR35789:SF1">
    <property type="entry name" value="SPORE GERMINATION PROTEIN B3"/>
    <property type="match status" value="1"/>
</dbReference>
<feature type="domain" description="Spore germination protein N-terminal" evidence="9">
    <location>
        <begin position="24"/>
        <end position="196"/>
    </location>
</feature>
<dbReference type="GO" id="GO:0009847">
    <property type="term" value="P:spore germination"/>
    <property type="evidence" value="ECO:0007669"/>
    <property type="project" value="InterPro"/>
</dbReference>
<evidence type="ECO:0000313" key="10">
    <source>
        <dbReference type="EMBL" id="GGG60543.1"/>
    </source>
</evidence>
<keyword evidence="7" id="KW-0449">Lipoprotein</keyword>
<keyword evidence="4" id="KW-0732">Signal</keyword>
<evidence type="ECO:0000256" key="7">
    <source>
        <dbReference type="ARBA" id="ARBA00023288"/>
    </source>
</evidence>
<comment type="subcellular location">
    <subcellularLocation>
        <location evidence="1">Membrane</location>
        <topology evidence="1">Lipid-anchor</topology>
    </subcellularLocation>
</comment>
<dbReference type="Pfam" id="PF25198">
    <property type="entry name" value="Spore_GerAC_N"/>
    <property type="match status" value="1"/>
</dbReference>
<dbReference type="InterPro" id="IPR038501">
    <property type="entry name" value="Spore_GerAC_C_sf"/>
</dbReference>
<evidence type="ECO:0000256" key="6">
    <source>
        <dbReference type="ARBA" id="ARBA00023139"/>
    </source>
</evidence>
<evidence type="ECO:0000256" key="5">
    <source>
        <dbReference type="ARBA" id="ARBA00023136"/>
    </source>
</evidence>
<comment type="caution">
    <text evidence="10">The sequence shown here is derived from an EMBL/GenBank/DDBJ whole genome shotgun (WGS) entry which is preliminary data.</text>
</comment>
<keyword evidence="6" id="KW-0564">Palmitate</keyword>
<evidence type="ECO:0000256" key="4">
    <source>
        <dbReference type="ARBA" id="ARBA00022729"/>
    </source>
</evidence>
<evidence type="ECO:0000256" key="1">
    <source>
        <dbReference type="ARBA" id="ARBA00004635"/>
    </source>
</evidence>